<evidence type="ECO:0000256" key="3">
    <source>
        <dbReference type="ARBA" id="ARBA00023235"/>
    </source>
</evidence>
<dbReference type="Gene3D" id="3.40.50.280">
    <property type="entry name" value="Cobalamin-binding domain"/>
    <property type="match status" value="1"/>
</dbReference>
<keyword evidence="4" id="KW-0170">Cobalt</keyword>
<dbReference type="RefSeq" id="WP_160161756.1">
    <property type="nucleotide sequence ID" value="NZ_BIFH01000042.1"/>
</dbReference>
<dbReference type="InterPro" id="IPR006396">
    <property type="entry name" value="Glu_mut_E"/>
</dbReference>
<dbReference type="InterPro" id="IPR006158">
    <property type="entry name" value="Cobalamin-bd"/>
</dbReference>
<feature type="domain" description="B12-binding" evidence="5">
    <location>
        <begin position="17"/>
        <end position="144"/>
    </location>
</feature>
<accession>A0A401Z1Y4</accession>
<dbReference type="GO" id="GO:0050097">
    <property type="term" value="F:methylaspartate mutase activity"/>
    <property type="evidence" value="ECO:0007669"/>
    <property type="project" value="InterPro"/>
</dbReference>
<dbReference type="GO" id="GO:0046872">
    <property type="term" value="F:metal ion binding"/>
    <property type="evidence" value="ECO:0007669"/>
    <property type="project" value="InterPro"/>
</dbReference>
<dbReference type="GO" id="GO:0031419">
    <property type="term" value="F:cobalamin binding"/>
    <property type="evidence" value="ECO:0007669"/>
    <property type="project" value="UniProtKB-KW"/>
</dbReference>
<dbReference type="Pfam" id="PF06368">
    <property type="entry name" value="Met_asp_mut_E"/>
    <property type="match status" value="1"/>
</dbReference>
<comment type="caution">
    <text evidence="6">The sequence shown here is derived from an EMBL/GenBank/DDBJ whole genome shotgun (WGS) entry which is preliminary data.</text>
</comment>
<evidence type="ECO:0000313" key="6">
    <source>
        <dbReference type="EMBL" id="GCE00796.1"/>
    </source>
</evidence>
<keyword evidence="3" id="KW-0413">Isomerase</keyword>
<keyword evidence="7" id="KW-1185">Reference proteome</keyword>
<gene>
    <name evidence="6" type="ORF">EHYA_08522</name>
</gene>
<evidence type="ECO:0000259" key="5">
    <source>
        <dbReference type="PROSITE" id="PS51332"/>
    </source>
</evidence>
<dbReference type="Proteomes" id="UP000286931">
    <property type="component" value="Unassembled WGS sequence"/>
</dbReference>
<dbReference type="OrthoDB" id="5332339at2"/>
<dbReference type="EMBL" id="BIFH01000042">
    <property type="protein sequence ID" value="GCE00796.1"/>
    <property type="molecule type" value="Genomic_DNA"/>
</dbReference>
<proteinExistence type="predicted"/>
<evidence type="ECO:0000313" key="7">
    <source>
        <dbReference type="Proteomes" id="UP000286931"/>
    </source>
</evidence>
<sequence length="637" mass="69808">MLEEHRDAAPGRSGPPAGRVVLAGVGADAHSVGLTVLREALARGGFDVDFLGVQQDLTTILRAAGHTDAVLISNMDGHAKYYLADLRAARREAGLDGQLWYLGGYPALDDRAADLDDLGFDRVFQGYVSADTVLHRLRDDLAGRPRKRARRARRSAPIETPVVLPLSESDRREDVLPAWRTGAAALDRAANADRLRARTSLADRQREAKARREILVQPRTGVSSVEGQEALFSALRRHGADVLSFQIDSLTRNNQYEDIERILKAAADLPPEASQLNGYPAVNLGLEAMARLSAMFGDTPFQVRHSTRDPRLLAELTFGAGIAAYEGGALSYNLPYFRDYPIAHAIRRWRYVDRLAGRYHAEFGVTIDREFFGVLTACLVPPCVAAAVNVFEALLAAQCGVKSVTLGYAEQGCRAQDVGAVRAIQRLGEEYLARLGLRDVEVSVVWHQFMGAFPRSEDKARQILRGSAESAVLSGAVRLMLKTHAEAVRIPSLDDNRESLTLVRDLCRARRTETADDQVRFEEELVVAETRAIVDSALAAADHDIGRAVVLAVERGWVDVPFSPSRWNAGSALPLRDCGEAVRFAETGLLPFPEDVKAFHRAAVAARLRRDGDDVVALLERDLSATARGEFDDWPLA</sequence>
<dbReference type="SUPFAM" id="SSF51703">
    <property type="entry name" value="Cobalamin (vitamin B12)-dependent enzymes"/>
    <property type="match status" value="1"/>
</dbReference>
<dbReference type="Gene3D" id="3.90.970.10">
    <property type="match status" value="1"/>
</dbReference>
<protein>
    <submittedName>
        <fullName evidence="6">Methylaspartate mutase</fullName>
    </submittedName>
</protein>
<evidence type="ECO:0000256" key="4">
    <source>
        <dbReference type="ARBA" id="ARBA00023285"/>
    </source>
</evidence>
<comment type="cofactor">
    <cofactor evidence="1">
        <name>adenosylcob(III)alamin</name>
        <dbReference type="ChEBI" id="CHEBI:18408"/>
    </cofactor>
</comment>
<dbReference type="Pfam" id="PF02310">
    <property type="entry name" value="B12-binding"/>
    <property type="match status" value="1"/>
</dbReference>
<organism evidence="6 7">
    <name type="scientific">Embleya hyalina</name>
    <dbReference type="NCBI Taxonomy" id="516124"/>
    <lineage>
        <taxon>Bacteria</taxon>
        <taxon>Bacillati</taxon>
        <taxon>Actinomycetota</taxon>
        <taxon>Actinomycetes</taxon>
        <taxon>Kitasatosporales</taxon>
        <taxon>Streptomycetaceae</taxon>
        <taxon>Embleya</taxon>
    </lineage>
</organism>
<name>A0A401Z1Y4_9ACTN</name>
<dbReference type="Gene3D" id="3.20.20.240">
    <property type="entry name" value="Methylmalonyl-CoA mutase"/>
    <property type="match status" value="1"/>
</dbReference>
<reference evidence="6 7" key="1">
    <citation type="submission" date="2018-12" db="EMBL/GenBank/DDBJ databases">
        <title>Draft genome sequence of Embleya hyalina NBRC 13850T.</title>
        <authorList>
            <person name="Komaki H."/>
            <person name="Hosoyama A."/>
            <person name="Kimura A."/>
            <person name="Ichikawa N."/>
            <person name="Tamura T."/>
        </authorList>
    </citation>
    <scope>NUCLEOTIDE SEQUENCE [LARGE SCALE GENOMIC DNA]</scope>
    <source>
        <strain evidence="6 7">NBRC 13850</strain>
    </source>
</reference>
<dbReference type="InterPro" id="IPR016176">
    <property type="entry name" value="Cbl-dep_enz_cat"/>
</dbReference>
<keyword evidence="2" id="KW-0846">Cobalamin</keyword>
<dbReference type="InterPro" id="IPR014714">
    <property type="entry name" value="Glu_mut_E_C_dom_sf"/>
</dbReference>
<dbReference type="InterPro" id="IPR036724">
    <property type="entry name" value="Cobalamin-bd_sf"/>
</dbReference>
<dbReference type="AlphaFoldDB" id="A0A401Z1Y4"/>
<dbReference type="PROSITE" id="PS51332">
    <property type="entry name" value="B12_BINDING"/>
    <property type="match status" value="1"/>
</dbReference>
<dbReference type="GO" id="GO:0019670">
    <property type="term" value="P:anaerobic L-glutamate catabolic process"/>
    <property type="evidence" value="ECO:0007669"/>
    <property type="project" value="InterPro"/>
</dbReference>
<dbReference type="SUPFAM" id="SSF52242">
    <property type="entry name" value="Cobalamin (vitamin B12)-binding domain"/>
    <property type="match status" value="1"/>
</dbReference>
<evidence type="ECO:0000256" key="1">
    <source>
        <dbReference type="ARBA" id="ARBA00001922"/>
    </source>
</evidence>
<evidence type="ECO:0000256" key="2">
    <source>
        <dbReference type="ARBA" id="ARBA00022628"/>
    </source>
</evidence>